<dbReference type="SMART" id="SM00065">
    <property type="entry name" value="GAF"/>
    <property type="match status" value="1"/>
</dbReference>
<keyword evidence="2" id="KW-0716">Sensory transduction</keyword>
<accession>A0A2K3DA80</accession>
<dbReference type="GO" id="GO:0004672">
    <property type="term" value="F:protein kinase activity"/>
    <property type="evidence" value="ECO:0000318"/>
    <property type="project" value="GO_Central"/>
</dbReference>
<reference evidence="6 7" key="1">
    <citation type="journal article" date="2007" name="Science">
        <title>The Chlamydomonas genome reveals the evolution of key animal and plant functions.</title>
        <authorList>
            <person name="Merchant S.S."/>
            <person name="Prochnik S.E."/>
            <person name="Vallon O."/>
            <person name="Harris E.H."/>
            <person name="Karpowicz S.J."/>
            <person name="Witman G.B."/>
            <person name="Terry A."/>
            <person name="Salamov A."/>
            <person name="Fritz-Laylin L.K."/>
            <person name="Marechal-Drouard L."/>
            <person name="Marshall W.F."/>
            <person name="Qu L.H."/>
            <person name="Nelson D.R."/>
            <person name="Sanderfoot A.A."/>
            <person name="Spalding M.H."/>
            <person name="Kapitonov V.V."/>
            <person name="Ren Q."/>
            <person name="Ferris P."/>
            <person name="Lindquist E."/>
            <person name="Shapiro H."/>
            <person name="Lucas S.M."/>
            <person name="Grimwood J."/>
            <person name="Schmutz J."/>
            <person name="Cardol P."/>
            <person name="Cerutti H."/>
            <person name="Chanfreau G."/>
            <person name="Chen C.L."/>
            <person name="Cognat V."/>
            <person name="Croft M.T."/>
            <person name="Dent R."/>
            <person name="Dutcher S."/>
            <person name="Fernandez E."/>
            <person name="Fukuzawa H."/>
            <person name="Gonzalez-Ballester D."/>
            <person name="Gonzalez-Halphen D."/>
            <person name="Hallmann A."/>
            <person name="Hanikenne M."/>
            <person name="Hippler M."/>
            <person name="Inwood W."/>
            <person name="Jabbari K."/>
            <person name="Kalanon M."/>
            <person name="Kuras R."/>
            <person name="Lefebvre P.A."/>
            <person name="Lemaire S.D."/>
            <person name="Lobanov A.V."/>
            <person name="Lohr M."/>
            <person name="Manuell A."/>
            <person name="Meier I."/>
            <person name="Mets L."/>
            <person name="Mittag M."/>
            <person name="Mittelmeier T."/>
            <person name="Moroney J.V."/>
            <person name="Moseley J."/>
            <person name="Napoli C."/>
            <person name="Nedelcu A.M."/>
            <person name="Niyogi K."/>
            <person name="Novoselov S.V."/>
            <person name="Paulsen I.T."/>
            <person name="Pazour G."/>
            <person name="Purton S."/>
            <person name="Ral J.P."/>
            <person name="Riano-Pachon D.M."/>
            <person name="Riekhof W."/>
            <person name="Rymarquis L."/>
            <person name="Schroda M."/>
            <person name="Stern D."/>
            <person name="Umen J."/>
            <person name="Willows R."/>
            <person name="Wilson N."/>
            <person name="Zimmer S.L."/>
            <person name="Allmer J."/>
            <person name="Balk J."/>
            <person name="Bisova K."/>
            <person name="Chen C.J."/>
            <person name="Elias M."/>
            <person name="Gendler K."/>
            <person name="Hauser C."/>
            <person name="Lamb M.R."/>
            <person name="Ledford H."/>
            <person name="Long J.C."/>
            <person name="Minagawa J."/>
            <person name="Page M.D."/>
            <person name="Pan J."/>
            <person name="Pootakham W."/>
            <person name="Roje S."/>
            <person name="Rose A."/>
            <person name="Stahlberg E."/>
            <person name="Terauchi A.M."/>
            <person name="Yang P."/>
            <person name="Ball S."/>
            <person name="Bowler C."/>
            <person name="Dieckmann C.L."/>
            <person name="Gladyshev V.N."/>
            <person name="Green P."/>
            <person name="Jorgensen R."/>
            <person name="Mayfield S."/>
            <person name="Mueller-Roeber B."/>
            <person name="Rajamani S."/>
            <person name="Sayre R.T."/>
            <person name="Brokstein P."/>
            <person name="Dubchak I."/>
            <person name="Goodstein D."/>
            <person name="Hornick L."/>
            <person name="Huang Y.W."/>
            <person name="Jhaveri J."/>
            <person name="Luo Y."/>
            <person name="Martinez D."/>
            <person name="Ngau W.C."/>
            <person name="Otillar B."/>
            <person name="Poliakov A."/>
            <person name="Porter A."/>
            <person name="Szajkowski L."/>
            <person name="Werner G."/>
            <person name="Zhou K."/>
            <person name="Grigoriev I.V."/>
            <person name="Rokhsar D.S."/>
            <person name="Grossman A.R."/>
        </authorList>
    </citation>
    <scope>NUCLEOTIDE SEQUENCE [LARGE SCALE GENOMIC DNA]</scope>
    <source>
        <strain evidence="7">CC-503</strain>
    </source>
</reference>
<feature type="compositionally biased region" description="Low complexity" evidence="4">
    <location>
        <begin position="774"/>
        <end position="796"/>
    </location>
</feature>
<keyword evidence="1" id="KW-0157">Chromophore</keyword>
<dbReference type="InterPro" id="IPR008266">
    <property type="entry name" value="Tyr_kinase_AS"/>
</dbReference>
<evidence type="ECO:0000256" key="3">
    <source>
        <dbReference type="ARBA" id="ARBA00023170"/>
    </source>
</evidence>
<evidence type="ECO:0000313" key="6">
    <source>
        <dbReference type="EMBL" id="PNW77429.1"/>
    </source>
</evidence>
<dbReference type="Gene3D" id="3.30.200.20">
    <property type="entry name" value="Phosphorylase Kinase, domain 1"/>
    <property type="match status" value="1"/>
</dbReference>
<feature type="region of interest" description="Disordered" evidence="4">
    <location>
        <begin position="603"/>
        <end position="627"/>
    </location>
</feature>
<dbReference type="InterPro" id="IPR003018">
    <property type="entry name" value="GAF"/>
</dbReference>
<organism evidence="6 7">
    <name type="scientific">Chlamydomonas reinhardtii</name>
    <name type="common">Chlamydomonas smithii</name>
    <dbReference type="NCBI Taxonomy" id="3055"/>
    <lineage>
        <taxon>Eukaryota</taxon>
        <taxon>Viridiplantae</taxon>
        <taxon>Chlorophyta</taxon>
        <taxon>core chlorophytes</taxon>
        <taxon>Chlorophyceae</taxon>
        <taxon>CS clade</taxon>
        <taxon>Chlamydomonadales</taxon>
        <taxon>Chlamydomonadaceae</taxon>
        <taxon>Chlamydomonas</taxon>
    </lineage>
</organism>
<dbReference type="OrthoDB" id="544619at2759"/>
<dbReference type="InterPro" id="IPR001245">
    <property type="entry name" value="Ser-Thr/Tyr_kinase_cat_dom"/>
</dbReference>
<dbReference type="EMBL" id="CM008971">
    <property type="protein sequence ID" value="PNW77429.1"/>
    <property type="molecule type" value="Genomic_DNA"/>
</dbReference>
<dbReference type="ExpressionAtlas" id="A0A2K3DA80">
    <property type="expression patterns" value="baseline and differential"/>
</dbReference>
<dbReference type="PANTHER" id="PTHR44329">
    <property type="entry name" value="SERINE/THREONINE-PROTEIN KINASE TNNI3K-RELATED"/>
    <property type="match status" value="1"/>
</dbReference>
<dbReference type="GO" id="GO:0005524">
    <property type="term" value="F:ATP binding"/>
    <property type="evidence" value="ECO:0007669"/>
    <property type="project" value="InterPro"/>
</dbReference>
<dbReference type="Gene3D" id="1.10.510.10">
    <property type="entry name" value="Transferase(Phosphotransferase) domain 1"/>
    <property type="match status" value="1"/>
</dbReference>
<dbReference type="InterPro" id="IPR029016">
    <property type="entry name" value="GAF-like_dom_sf"/>
</dbReference>
<dbReference type="AlphaFoldDB" id="A0A2K3DA80"/>
<evidence type="ECO:0000313" key="7">
    <source>
        <dbReference type="Proteomes" id="UP000006906"/>
    </source>
</evidence>
<dbReference type="GO" id="GO:0009881">
    <property type="term" value="F:photoreceptor activity"/>
    <property type="evidence" value="ECO:0007669"/>
    <property type="project" value="UniProtKB-KW"/>
</dbReference>
<dbReference type="RefSeq" id="XP_042920120.1">
    <property type="nucleotide sequence ID" value="XM_043066722.1"/>
</dbReference>
<feature type="domain" description="Protein kinase" evidence="5">
    <location>
        <begin position="760"/>
        <end position="1068"/>
    </location>
</feature>
<gene>
    <name evidence="6" type="ORF">CHLRE_10g436100v5</name>
</gene>
<keyword evidence="7" id="KW-1185">Reference proteome</keyword>
<feature type="region of interest" description="Disordered" evidence="4">
    <location>
        <begin position="484"/>
        <end position="504"/>
    </location>
</feature>
<dbReference type="PANTHER" id="PTHR44329:SF214">
    <property type="entry name" value="PROTEIN KINASE DOMAIN-CONTAINING PROTEIN"/>
    <property type="match status" value="1"/>
</dbReference>
<dbReference type="InterPro" id="IPR000014">
    <property type="entry name" value="PAS"/>
</dbReference>
<dbReference type="InterPro" id="IPR035965">
    <property type="entry name" value="PAS-like_dom_sf"/>
</dbReference>
<dbReference type="KEGG" id="cre:CHLRE_10g436100v5"/>
<dbReference type="InterPro" id="IPR011009">
    <property type="entry name" value="Kinase-like_dom_sf"/>
</dbReference>
<keyword evidence="3" id="KW-0675">Receptor</keyword>
<dbReference type="InParanoid" id="A0A2K3DA80"/>
<name>A0A2K3DA80_CHLRE</name>
<evidence type="ECO:0000256" key="1">
    <source>
        <dbReference type="ARBA" id="ARBA00022543"/>
    </source>
</evidence>
<dbReference type="STRING" id="3055.A0A2K3DA80"/>
<dbReference type="Proteomes" id="UP000006906">
    <property type="component" value="Chromosome 10"/>
</dbReference>
<feature type="region of interest" description="Disordered" evidence="4">
    <location>
        <begin position="20"/>
        <end position="58"/>
    </location>
</feature>
<dbReference type="InterPro" id="IPR000719">
    <property type="entry name" value="Prot_kinase_dom"/>
</dbReference>
<sequence>MGNNQSSCCFASPAEKYEVPILPAQQDGAPKQATDDNLKSVPKPGETAAGATGTDGGASSVNIASATAGTFATTDPNLVAPELAPEMGLPYQFHHCGPPLPPCDDMRLRTINALKTAGSVKMDADAIDAPPDPEIASILKLVQSIFEAPAALVALFDDRRIFIRDAEGAFKRGDFPWRWSFCGWTMASRNDQIMVIPDALKDARFCNNEMVRGGPGVRFYCGTPLIASNGHRIGTLCFADVKPREFDASRCVVLNNLAELVVRHLEKDIALQLRAHDNNSLAAAYGNLRRTLDCFDHCVALVDTSAAGWRILFVNNPACKMLGIERESLQGSFLSRLLADVDGSMLPTDTHEKAAAQGREFQVNSRLTREVTEELDEKEKSTALVTKEHRYLLTFRPASREDLDEGTLSIGVPSFIPTNAKLLEGTAGDSGSLASATSSVGAAQRRPDRLYFMLMQDAVKLEAERAAAKAKAEAEAKVAAASMLTPGGSSNATSSAFSTDRDLQQPPESINGLSMGHLLGKGAYGSVYHGTWYGTSVAVKIIDEELPSGAESIAPPIEAILSKELRHPHIVATLRCARRIINPSGSSHGVSSTTGRLSRAALTGGGVTMTSGGNHSRGGFSDDTARTASTLDNTSAAGVAAGGSCVQPHTAVAGNAQPSDGWLADEMPRSSPNGTAAPVVAAAKKQSGGSDGTAASGFTAAGTSGAMTGSGSGSGIGASTAAESMAGDSSHVTNSAKAGSELSVNASANAPEKRRADISLAAGGSLAEGKAAHLRSASAAAPHGPEGTAVAAAPAEPAERTSAEDSEEYDDFNCAGGDSNMSPFMMAPGSAPPQDSAPRGGPGRGGSEHWPHDEVLVRHQTWLIMEYCDRGCLQDAVDRGWLRVSSALESSGPRMDAVLATAVELASALAFLHSKDIVHGDMSAWNIMLCTSGATATVGGRGFVAKIADFGLARHLDIRTKIETRTYGTLTHMPPEALRDGVMSKATDVYSLGVLLWQLYTSSRPWAGLRHGQIIVMVVTQRARLRFPDGTPPAYEALALACMEHDPKKRPAIEAVLAELEVMRNDWVTTS</sequence>
<protein>
    <recommendedName>
        <fullName evidence="5">Protein kinase domain-containing protein</fullName>
    </recommendedName>
</protein>
<proteinExistence type="predicted"/>
<feature type="compositionally biased region" description="Polar residues" evidence="4">
    <location>
        <begin position="487"/>
        <end position="498"/>
    </location>
</feature>
<dbReference type="Pfam" id="PF13185">
    <property type="entry name" value="GAF_2"/>
    <property type="match status" value="1"/>
</dbReference>
<feature type="region of interest" description="Disordered" evidence="4">
    <location>
        <begin position="774"/>
        <end position="851"/>
    </location>
</feature>
<dbReference type="SUPFAM" id="SSF55785">
    <property type="entry name" value="PYP-like sensor domain (PAS domain)"/>
    <property type="match status" value="1"/>
</dbReference>
<dbReference type="GeneID" id="5716028"/>
<dbReference type="Gramene" id="PNW77429">
    <property type="protein sequence ID" value="PNW77429"/>
    <property type="gene ID" value="CHLRE_10g436100v5"/>
</dbReference>
<dbReference type="Gene3D" id="3.30.450.20">
    <property type="entry name" value="PAS domain"/>
    <property type="match status" value="1"/>
</dbReference>
<dbReference type="PROSITE" id="PS50011">
    <property type="entry name" value="PROTEIN_KINASE_DOM"/>
    <property type="match status" value="1"/>
</dbReference>
<keyword evidence="1" id="KW-0600">Photoreceptor protein</keyword>
<evidence type="ECO:0000259" key="5">
    <source>
        <dbReference type="PROSITE" id="PS50011"/>
    </source>
</evidence>
<dbReference type="CDD" id="cd00130">
    <property type="entry name" value="PAS"/>
    <property type="match status" value="1"/>
</dbReference>
<dbReference type="SUPFAM" id="SSF56112">
    <property type="entry name" value="Protein kinase-like (PK-like)"/>
    <property type="match status" value="1"/>
</dbReference>
<dbReference type="Gene3D" id="3.30.450.40">
    <property type="match status" value="1"/>
</dbReference>
<dbReference type="InterPro" id="IPR051681">
    <property type="entry name" value="Ser/Thr_Kinases-Pseudokinases"/>
</dbReference>
<evidence type="ECO:0000256" key="4">
    <source>
        <dbReference type="SAM" id="MobiDB-lite"/>
    </source>
</evidence>
<dbReference type="GO" id="GO:0005737">
    <property type="term" value="C:cytoplasm"/>
    <property type="evidence" value="ECO:0000318"/>
    <property type="project" value="GO_Central"/>
</dbReference>
<evidence type="ECO:0000256" key="2">
    <source>
        <dbReference type="ARBA" id="ARBA00022606"/>
    </source>
</evidence>
<feature type="compositionally biased region" description="Low complexity" evidence="4">
    <location>
        <begin position="692"/>
        <end position="707"/>
    </location>
</feature>
<dbReference type="SUPFAM" id="SSF55781">
    <property type="entry name" value="GAF domain-like"/>
    <property type="match status" value="1"/>
</dbReference>
<dbReference type="Pfam" id="PF07714">
    <property type="entry name" value="PK_Tyr_Ser-Thr"/>
    <property type="match status" value="1"/>
</dbReference>
<dbReference type="PROSITE" id="PS00109">
    <property type="entry name" value="PROTEIN_KINASE_TYR"/>
    <property type="match status" value="1"/>
</dbReference>
<dbReference type="GO" id="GO:0007165">
    <property type="term" value="P:signal transduction"/>
    <property type="evidence" value="ECO:0000318"/>
    <property type="project" value="GO_Central"/>
</dbReference>
<feature type="region of interest" description="Disordered" evidence="4">
    <location>
        <begin position="650"/>
        <end position="738"/>
    </location>
</feature>